<organism evidence="9 10">
    <name type="scientific">Syncephalastrum racemosum</name>
    <name type="common">Filamentous fungus</name>
    <dbReference type="NCBI Taxonomy" id="13706"/>
    <lineage>
        <taxon>Eukaryota</taxon>
        <taxon>Fungi</taxon>
        <taxon>Fungi incertae sedis</taxon>
        <taxon>Mucoromycota</taxon>
        <taxon>Mucoromycotina</taxon>
        <taxon>Mucoromycetes</taxon>
        <taxon>Mucorales</taxon>
        <taxon>Syncephalastraceae</taxon>
        <taxon>Syncephalastrum</taxon>
    </lineage>
</organism>
<dbReference type="Gene3D" id="1.25.40.10">
    <property type="entry name" value="Tetratricopeptide repeat domain"/>
    <property type="match status" value="5"/>
</dbReference>
<reference evidence="9 10" key="1">
    <citation type="submission" date="2016-07" db="EMBL/GenBank/DDBJ databases">
        <title>Pervasive Adenine N6-methylation of Active Genes in Fungi.</title>
        <authorList>
            <consortium name="DOE Joint Genome Institute"/>
            <person name="Mondo S.J."/>
            <person name="Dannebaum R.O."/>
            <person name="Kuo R.C."/>
            <person name="Labutti K."/>
            <person name="Haridas S."/>
            <person name="Kuo A."/>
            <person name="Salamov A."/>
            <person name="Ahrendt S.R."/>
            <person name="Lipzen A."/>
            <person name="Sullivan W."/>
            <person name="Andreopoulos W.B."/>
            <person name="Clum A."/>
            <person name="Lindquist E."/>
            <person name="Daum C."/>
            <person name="Ramamoorthy G.K."/>
            <person name="Gryganskyi A."/>
            <person name="Culley D."/>
            <person name="Magnuson J.K."/>
            <person name="James T.Y."/>
            <person name="O'Malley M.A."/>
            <person name="Stajich J.E."/>
            <person name="Spatafora J.W."/>
            <person name="Visel A."/>
            <person name="Grigoriev I.V."/>
        </authorList>
    </citation>
    <scope>NUCLEOTIDE SEQUENCE [LARGE SCALE GENOMIC DNA]</scope>
    <source>
        <strain evidence="9 10">NRRL 2496</strain>
    </source>
</reference>
<comment type="caution">
    <text evidence="9">The sequence shown here is derived from an EMBL/GenBank/DDBJ whole genome shotgun (WGS) entry which is preliminary data.</text>
</comment>
<dbReference type="Pfam" id="PF23276">
    <property type="entry name" value="TPR_24"/>
    <property type="match status" value="1"/>
</dbReference>
<evidence type="ECO:0000256" key="1">
    <source>
        <dbReference type="ARBA" id="ARBA00006192"/>
    </source>
</evidence>
<accession>A0A1X2H7H0</accession>
<proteinExistence type="inferred from homology"/>
<evidence type="ECO:0000256" key="3">
    <source>
        <dbReference type="ARBA" id="ARBA00044493"/>
    </source>
</evidence>
<evidence type="ECO:0000256" key="2">
    <source>
        <dbReference type="ARBA" id="ARBA00022737"/>
    </source>
</evidence>
<comment type="similarity">
    <text evidence="1">Belongs to the CCM1 family.</text>
</comment>
<comment type="subunit">
    <text evidence="4">Binds to mitochondrial small subunit 15S rRNA.</text>
</comment>
<dbReference type="SUPFAM" id="SSF48452">
    <property type="entry name" value="TPR-like"/>
    <property type="match status" value="1"/>
</dbReference>
<name>A0A1X2H7H0_SYNRA</name>
<feature type="repeat" description="PPR" evidence="5">
    <location>
        <begin position="632"/>
        <end position="662"/>
    </location>
</feature>
<evidence type="ECO:0000259" key="7">
    <source>
        <dbReference type="Pfam" id="PF17177"/>
    </source>
</evidence>
<dbReference type="OrthoDB" id="411857at2759"/>
<dbReference type="PANTHER" id="PTHR47447">
    <property type="entry name" value="OS03G0856100 PROTEIN"/>
    <property type="match status" value="1"/>
</dbReference>
<dbReference type="InterPro" id="IPR002885">
    <property type="entry name" value="PPR_rpt"/>
</dbReference>
<evidence type="ECO:0000313" key="9">
    <source>
        <dbReference type="EMBL" id="ORY94506.1"/>
    </source>
</evidence>
<evidence type="ECO:0000256" key="4">
    <source>
        <dbReference type="ARBA" id="ARBA00044511"/>
    </source>
</evidence>
<feature type="repeat" description="PPR" evidence="5">
    <location>
        <begin position="776"/>
        <end position="811"/>
    </location>
</feature>
<feature type="domain" description="PROP1-like PPR" evidence="7">
    <location>
        <begin position="607"/>
        <end position="747"/>
    </location>
</feature>
<evidence type="ECO:0000256" key="6">
    <source>
        <dbReference type="SAM" id="MobiDB-lite"/>
    </source>
</evidence>
<evidence type="ECO:0000259" key="8">
    <source>
        <dbReference type="Pfam" id="PF23276"/>
    </source>
</evidence>
<sequence>MYGVKGTSAFLNSVARQSGLTKQLAAAHGTPKSSAFLGQLSTRNVSAGKLSYTTSRASAQLNKTTQQQQDEKNNHSGRPFLRTTNWQQVAKLSKISQARFKHTSAVQQEQQQMIGSTEEAIGQINNRIMEASRVSDYTQVITEFVAGRQAGTPMSQKTYEAVVEAYHSMRSNNQPMAPMLTVYDDMIANDIHPTSRTYAMLLRSLCNRENEVNRNANVLRRRIERKGEQNQPAEVHVLQELESENNMQAAMALFDRAVKDQRTDEFDLDLYNKLLRMMSLNGNTRDGLYIYEQLEQAKNVSPNHVTFAMLITLFGSAGDFKAAHECFSEYKAVKNRMKTTDDSYVYNALVMAHTNAGDIKGALEILETVMVQDKVDRTISAYNRVLNKASILGQVETVETVAARLKTDPTLPKPDVFTHGILLSLYSKLDNMEKANEAFNSMVPLDMSKQGGYIMDFFALCRRKGDMERAREVLAIMESKGMWVDMSLKMEFGQVESSQNNAIKSITDLKAATEAGEVPPPSAVANLLAHTSRSGDTVLAEQIYELVKNPFEQLQEGKDKAFHMLYNRMLSAYARQNNHAKTMEFYNLLRERNLYPDGDSYGALLVCLATKDDATLALKYYDEAKANQVPMTLYFYNVVLSKLAQCRKVDQVLEVFETMRESIQPNSITYAAVISACIRTSAEQKAEAFFREMVHQPRYQPRIGVYNSMIQYYVQQKPNRDKALEYYHLSQKHNLRPSAHTYKLLMEAYSNIPPYDMVTAHSLLGEMSKRHHMTPTAAHYATLIESYGCLHRDVSSAMAVYNEMVKAGVAPDAKVYQAMINSYIENGDVHRAEELYDSMITSGARSSPYIENLFIQGYATQGDLAKAEAAYARTQDTNETGQSIVREPSTYAAMVKAYLANNQADKAAQVLESMRAREYPAKILAGVEDILNETHSETHSSASV</sequence>
<feature type="region of interest" description="Disordered" evidence="6">
    <location>
        <begin position="59"/>
        <end position="82"/>
    </location>
</feature>
<feature type="domain" description="Pentatricopeptide repeat-containing protein-mitochondrial" evidence="8">
    <location>
        <begin position="771"/>
        <end position="873"/>
    </location>
</feature>
<dbReference type="SUPFAM" id="SSF81901">
    <property type="entry name" value="HCP-like"/>
    <property type="match status" value="1"/>
</dbReference>
<dbReference type="Pfam" id="PF17177">
    <property type="entry name" value="PPR_long"/>
    <property type="match status" value="2"/>
</dbReference>
<protein>
    <submittedName>
        <fullName evidence="9">Uncharacterized protein</fullName>
    </submittedName>
</protein>
<dbReference type="PROSITE" id="PS51375">
    <property type="entry name" value="PPR"/>
    <property type="match status" value="4"/>
</dbReference>
<dbReference type="Proteomes" id="UP000242180">
    <property type="component" value="Unassembled WGS sequence"/>
</dbReference>
<dbReference type="InParanoid" id="A0A1X2H7H0"/>
<feature type="domain" description="PROP1-like PPR" evidence="7">
    <location>
        <begin position="225"/>
        <end position="398"/>
    </location>
</feature>
<dbReference type="AlphaFoldDB" id="A0A1X2H7H0"/>
<evidence type="ECO:0000313" key="10">
    <source>
        <dbReference type="Proteomes" id="UP000242180"/>
    </source>
</evidence>
<dbReference type="InterPro" id="IPR011990">
    <property type="entry name" value="TPR-like_helical_dom_sf"/>
</dbReference>
<dbReference type="Pfam" id="PF01535">
    <property type="entry name" value="PPR"/>
    <property type="match status" value="3"/>
</dbReference>
<dbReference type="NCBIfam" id="TIGR00756">
    <property type="entry name" value="PPR"/>
    <property type="match status" value="4"/>
</dbReference>
<dbReference type="PANTHER" id="PTHR47447:SF17">
    <property type="entry name" value="OS12G0638900 PROTEIN"/>
    <property type="match status" value="1"/>
</dbReference>
<keyword evidence="2" id="KW-0677">Repeat</keyword>
<dbReference type="STRING" id="13706.A0A1X2H7H0"/>
<feature type="repeat" description="PPR" evidence="5">
    <location>
        <begin position="812"/>
        <end position="846"/>
    </location>
</feature>
<feature type="repeat" description="PPR" evidence="5">
    <location>
        <begin position="887"/>
        <end position="921"/>
    </location>
</feature>
<keyword evidence="10" id="KW-1185">Reference proteome</keyword>
<gene>
    <name evidence="9" type="ORF">BCR43DRAFT_494131</name>
</gene>
<evidence type="ECO:0000256" key="5">
    <source>
        <dbReference type="PROSITE-ProRule" id="PRU00708"/>
    </source>
</evidence>
<dbReference type="EMBL" id="MCGN01000007">
    <property type="protein sequence ID" value="ORY94506.1"/>
    <property type="molecule type" value="Genomic_DNA"/>
</dbReference>
<dbReference type="InterPro" id="IPR057027">
    <property type="entry name" value="TPR_mt"/>
</dbReference>
<feature type="compositionally biased region" description="Polar residues" evidence="6">
    <location>
        <begin position="59"/>
        <end position="68"/>
    </location>
</feature>
<dbReference type="InterPro" id="IPR033443">
    <property type="entry name" value="PROP1-like_PPR_dom"/>
</dbReference>
<comment type="function">
    <text evidence="3">Regulates mitochondrial small subunit maturation by controlling 15S rRNA 5'-end processing. Localizes to the 5' precursor of the 15S rRNA in a position that is subsequently occupied by mS47 in the mature yeast mtSSU. Uses structure and sequence-specific RNA recognition, binding to a single-stranded region of the precursor and specifically recognizing bases -6 to -1. The exchange of Ccm1 for mS47 is coupled to the irreversible removal of precursor rRNA that is accompanied by conformational changes of the mitoribosomal proteins uS5m and mS26. These conformational changes signal completion of 5'-end rRNA processing through protection of the mature 5'-end of the 15S rRNA and stabilization of mS47. The removal of the 5' precursor together with the dissociation of Ccm1 may be catalyzed by the 5'-3' exoribonuclease Pet127. Involved in the specific removal of group I introns in mitochondrial encoded transcripts.</text>
</comment>